<feature type="transmembrane region" description="Helical" evidence="2">
    <location>
        <begin position="323"/>
        <end position="348"/>
    </location>
</feature>
<evidence type="ECO:0000256" key="2">
    <source>
        <dbReference type="SAM" id="Phobius"/>
    </source>
</evidence>
<feature type="region of interest" description="Disordered" evidence="1">
    <location>
        <begin position="163"/>
        <end position="183"/>
    </location>
</feature>
<dbReference type="eggNOG" id="ENOG502RS6C">
    <property type="taxonomic scope" value="Eukaryota"/>
</dbReference>
<dbReference type="EMBL" id="GL698475">
    <property type="protein sequence ID" value="EFY92435.1"/>
    <property type="molecule type" value="Genomic_DNA"/>
</dbReference>
<reference evidence="3 4" key="1">
    <citation type="journal article" date="2011" name="PLoS Genet.">
        <title>Genome sequencing and comparative transcriptomics of the model entomopathogenic fungi Metarhizium anisopliae and M. acridum.</title>
        <authorList>
            <person name="Gao Q."/>
            <person name="Jin K."/>
            <person name="Ying S.H."/>
            <person name="Zhang Y."/>
            <person name="Xiao G."/>
            <person name="Shang Y."/>
            <person name="Duan Z."/>
            <person name="Hu X."/>
            <person name="Xie X.Q."/>
            <person name="Zhou G."/>
            <person name="Peng G."/>
            <person name="Luo Z."/>
            <person name="Huang W."/>
            <person name="Wang B."/>
            <person name="Fang W."/>
            <person name="Wang S."/>
            <person name="Zhong Y."/>
            <person name="Ma L.J."/>
            <person name="St Leger R.J."/>
            <person name="Zhao G.P."/>
            <person name="Pei Y."/>
            <person name="Feng M.G."/>
            <person name="Xia Y."/>
            <person name="Wang C."/>
        </authorList>
    </citation>
    <scope>NUCLEOTIDE SEQUENCE [LARGE SCALE GENOMIC DNA]</scope>
    <source>
        <strain evidence="3 4">CQMa 102</strain>
    </source>
</reference>
<feature type="transmembrane region" description="Helical" evidence="2">
    <location>
        <begin position="125"/>
        <end position="149"/>
    </location>
</feature>
<feature type="transmembrane region" description="Helical" evidence="2">
    <location>
        <begin position="87"/>
        <end position="105"/>
    </location>
</feature>
<gene>
    <name evidence="3" type="ORF">MAC_01401</name>
</gene>
<dbReference type="HOGENOM" id="CLU_063083_0_0_1"/>
<keyword evidence="2" id="KW-0472">Membrane</keyword>
<keyword evidence="2" id="KW-1133">Transmembrane helix</keyword>
<dbReference type="KEGG" id="maw:19245712"/>
<dbReference type="OMA" id="QCHSHAR"/>
<proteinExistence type="predicted"/>
<protein>
    <recommendedName>
        <fullName evidence="5">Corticosteroid-binding protein</fullName>
    </recommendedName>
</protein>
<keyword evidence="4" id="KW-1185">Reference proteome</keyword>
<feature type="transmembrane region" description="Helical" evidence="2">
    <location>
        <begin position="221"/>
        <end position="242"/>
    </location>
</feature>
<evidence type="ECO:0000313" key="3">
    <source>
        <dbReference type="EMBL" id="EFY92435.1"/>
    </source>
</evidence>
<keyword evidence="2" id="KW-0812">Transmembrane</keyword>
<evidence type="ECO:0000256" key="1">
    <source>
        <dbReference type="SAM" id="MobiDB-lite"/>
    </source>
</evidence>
<name>E9DV11_METAQ</name>
<dbReference type="RefSeq" id="XP_007807741.1">
    <property type="nucleotide sequence ID" value="XM_007809550.1"/>
</dbReference>
<accession>E9DV11</accession>
<dbReference type="GeneID" id="19245712"/>
<sequence length="381" mass="42068">MPQPSRWRRPAQHFPLFPHLAVVPALLAVATAVALFVHSDVNAALLWSQCHSHALLPALSRVPILGTPTCYLVSFFYAALDSFRSKAVMSVILSYVGALLTVSTVESARKVNEKNAVVARPTLPWLVFNLLGGALVWQLVYAPAFILGAKAWPLPSTGRLITDEGHGDQHATRDSEERDPLQVDKGRQMKLVETIAIPIAVALGYYVPSTLMLSLNNPVAIGTWLFFPAYVSLIRQFVRYGLNKLRRFQDGPMIHMEANTKAFIAVYAVPILCSLLAHGFIIGNLTKPDDRQEVTRSTVKFIEIDSQFIGLTMLYWVFTEVGWRAPLAMVIASIVLGPGAGTALGWLYREKLITSDLIAQLLEQVNDEERGDVGEETPLIQ</sequence>
<feature type="transmembrane region" description="Helical" evidence="2">
    <location>
        <begin position="195"/>
        <end position="215"/>
    </location>
</feature>
<feature type="transmembrane region" description="Helical" evidence="2">
    <location>
        <begin position="58"/>
        <end position="80"/>
    </location>
</feature>
<dbReference type="InParanoid" id="E9DV11"/>
<evidence type="ECO:0008006" key="5">
    <source>
        <dbReference type="Google" id="ProtNLM"/>
    </source>
</evidence>
<organism evidence="4">
    <name type="scientific">Metarhizium acridum (strain CQMa 102)</name>
    <dbReference type="NCBI Taxonomy" id="655827"/>
    <lineage>
        <taxon>Eukaryota</taxon>
        <taxon>Fungi</taxon>
        <taxon>Dikarya</taxon>
        <taxon>Ascomycota</taxon>
        <taxon>Pezizomycotina</taxon>
        <taxon>Sordariomycetes</taxon>
        <taxon>Hypocreomycetidae</taxon>
        <taxon>Hypocreales</taxon>
        <taxon>Clavicipitaceae</taxon>
        <taxon>Metarhizium</taxon>
    </lineage>
</organism>
<evidence type="ECO:0000313" key="4">
    <source>
        <dbReference type="Proteomes" id="UP000002499"/>
    </source>
</evidence>
<dbReference type="Proteomes" id="UP000002499">
    <property type="component" value="Unassembled WGS sequence"/>
</dbReference>
<dbReference type="AlphaFoldDB" id="E9DV11"/>
<dbReference type="OrthoDB" id="2281895at2759"/>
<feature type="transmembrane region" description="Helical" evidence="2">
    <location>
        <begin position="262"/>
        <end position="282"/>
    </location>
</feature>
<feature type="transmembrane region" description="Helical" evidence="2">
    <location>
        <begin position="20"/>
        <end position="38"/>
    </location>
</feature>